<dbReference type="Proteomes" id="UP000824366">
    <property type="component" value="Chromosome"/>
</dbReference>
<sequence length="220" mass="24171">MTDDKELEKPDRFSLLLNILPFAHLSAGGGLMFAGLDTGGQRVAFVLAWIYLLPPLVARCTLAVYGTPAGQLTQDTRGYRVWWFLTQCQTLFNRLPWLEEVLRLVPGLYAFWIGLWGGHLSPFAYVGPGVVITDRYLVHVERGAVLGFKSALAAHMVIRNQQGRYVVVVAAPTVEAEAILGGYAGLGPGAILRAGHLLPSGRRVAPFGEWPRRKFESEAI</sequence>
<gene>
    <name evidence="2" type="ORF">MIZ03_2395</name>
</gene>
<keyword evidence="1" id="KW-0812">Transmembrane</keyword>
<dbReference type="RefSeq" id="WP_223912579.1">
    <property type="nucleotide sequence ID" value="NZ_AP024238.1"/>
</dbReference>
<protein>
    <recommendedName>
        <fullName evidence="4">Transmembrane protein</fullName>
    </recommendedName>
</protein>
<dbReference type="SUPFAM" id="SSF51161">
    <property type="entry name" value="Trimeric LpxA-like enzymes"/>
    <property type="match status" value="1"/>
</dbReference>
<proteinExistence type="predicted"/>
<dbReference type="InterPro" id="IPR011004">
    <property type="entry name" value="Trimer_LpxA-like_sf"/>
</dbReference>
<evidence type="ECO:0008006" key="4">
    <source>
        <dbReference type="Google" id="ProtNLM"/>
    </source>
</evidence>
<name>A0ABN6D687_9BURK</name>
<evidence type="ECO:0000313" key="2">
    <source>
        <dbReference type="EMBL" id="BCO27507.1"/>
    </source>
</evidence>
<organism evidence="2 3">
    <name type="scientific">Rhodoferax lithotrophicus</name>
    <dbReference type="NCBI Taxonomy" id="2798804"/>
    <lineage>
        <taxon>Bacteria</taxon>
        <taxon>Pseudomonadati</taxon>
        <taxon>Pseudomonadota</taxon>
        <taxon>Betaproteobacteria</taxon>
        <taxon>Burkholderiales</taxon>
        <taxon>Comamonadaceae</taxon>
        <taxon>Rhodoferax</taxon>
    </lineage>
</organism>
<keyword evidence="1" id="KW-0472">Membrane</keyword>
<feature type="transmembrane region" description="Helical" evidence="1">
    <location>
        <begin position="43"/>
        <end position="65"/>
    </location>
</feature>
<evidence type="ECO:0000313" key="3">
    <source>
        <dbReference type="Proteomes" id="UP000824366"/>
    </source>
</evidence>
<feature type="transmembrane region" description="Helical" evidence="1">
    <location>
        <begin position="15"/>
        <end position="36"/>
    </location>
</feature>
<keyword evidence="1" id="KW-1133">Transmembrane helix</keyword>
<keyword evidence="3" id="KW-1185">Reference proteome</keyword>
<evidence type="ECO:0000256" key="1">
    <source>
        <dbReference type="SAM" id="Phobius"/>
    </source>
</evidence>
<accession>A0ABN6D687</accession>
<reference evidence="2 3" key="1">
    <citation type="journal article" date="2021" name="Microbiol. Spectr.">
        <title>A Single Bacterium Capable of Oxidation and Reduction of Iron at Circumneutral pH.</title>
        <authorList>
            <person name="Kato S."/>
            <person name="Ohkuma M."/>
        </authorList>
    </citation>
    <scope>NUCLEOTIDE SEQUENCE [LARGE SCALE GENOMIC DNA]</scope>
    <source>
        <strain evidence="2 3">MIZ03</strain>
    </source>
</reference>
<dbReference type="EMBL" id="AP024238">
    <property type="protein sequence ID" value="BCO27507.1"/>
    <property type="molecule type" value="Genomic_DNA"/>
</dbReference>